<feature type="compositionally biased region" description="Polar residues" evidence="1">
    <location>
        <begin position="10"/>
        <end position="25"/>
    </location>
</feature>
<evidence type="ECO:0000313" key="3">
    <source>
        <dbReference type="Proteomes" id="UP000595437"/>
    </source>
</evidence>
<organism evidence="2 3">
    <name type="scientific">Caligus rogercresseyi</name>
    <name type="common">Sea louse</name>
    <dbReference type="NCBI Taxonomy" id="217165"/>
    <lineage>
        <taxon>Eukaryota</taxon>
        <taxon>Metazoa</taxon>
        <taxon>Ecdysozoa</taxon>
        <taxon>Arthropoda</taxon>
        <taxon>Crustacea</taxon>
        <taxon>Multicrustacea</taxon>
        <taxon>Hexanauplia</taxon>
        <taxon>Copepoda</taxon>
        <taxon>Siphonostomatoida</taxon>
        <taxon>Caligidae</taxon>
        <taxon>Caligus</taxon>
    </lineage>
</organism>
<dbReference type="EMBL" id="CP045896">
    <property type="protein sequence ID" value="QQP50880.1"/>
    <property type="molecule type" value="Genomic_DNA"/>
</dbReference>
<evidence type="ECO:0000256" key="1">
    <source>
        <dbReference type="SAM" id="MobiDB-lite"/>
    </source>
</evidence>
<proteinExistence type="predicted"/>
<sequence>MPLQRCIGSPGTNRKVNQREGSTPGNEKKEDSGALEESTPARTTEVNELKEEEEEEEKKTKKAEKQAQDEGEDLGS</sequence>
<protein>
    <submittedName>
        <fullName evidence="2">Uncharacterized protein</fullName>
    </submittedName>
</protein>
<dbReference type="AlphaFoldDB" id="A0A7T8HK22"/>
<name>A0A7T8HK22_CALRO</name>
<keyword evidence="3" id="KW-1185">Reference proteome</keyword>
<gene>
    <name evidence="2" type="ORF">FKW44_012029</name>
</gene>
<feature type="compositionally biased region" description="Basic and acidic residues" evidence="1">
    <location>
        <begin position="57"/>
        <end position="68"/>
    </location>
</feature>
<reference evidence="3" key="1">
    <citation type="submission" date="2021-01" db="EMBL/GenBank/DDBJ databases">
        <title>Caligus Genome Assembly.</title>
        <authorList>
            <person name="Gallardo-Escarate C."/>
        </authorList>
    </citation>
    <scope>NUCLEOTIDE SEQUENCE [LARGE SCALE GENOMIC DNA]</scope>
</reference>
<evidence type="ECO:0000313" key="2">
    <source>
        <dbReference type="EMBL" id="QQP50880.1"/>
    </source>
</evidence>
<feature type="region of interest" description="Disordered" evidence="1">
    <location>
        <begin position="1"/>
        <end position="76"/>
    </location>
</feature>
<dbReference type="Proteomes" id="UP000595437">
    <property type="component" value="Chromosome 7"/>
</dbReference>
<accession>A0A7T8HK22</accession>